<keyword evidence="6 7" id="KW-0472">Membrane</keyword>
<feature type="transmembrane region" description="Helical" evidence="7">
    <location>
        <begin position="307"/>
        <end position="327"/>
    </location>
</feature>
<keyword evidence="3" id="KW-0808">Transferase</keyword>
<comment type="caution">
    <text evidence="10">The sequence shown here is derived from an EMBL/GenBank/DDBJ whole genome shotgun (WGS) entry which is preliminary data.</text>
</comment>
<evidence type="ECO:0000313" key="11">
    <source>
        <dbReference type="Proteomes" id="UP000032309"/>
    </source>
</evidence>
<sequence>MLGVYLYYLVYRFRYTINPNALFFSLLFFYADVHGFISLSLFAFQLWGQRARKPRPPLPGLSVDIYIPTYNEDVSIVKKTALGCMNIRYPHKTYILDDGNRPELAQNAAEWGCGYITRKERSHAKAGNLNHALSLTGGDFVVIFDTDCVPQPDFLDKTLGYFHDPKVAFVQTPHNYYNVDSFQFRVNMKRERYWNEQNLFYRLIMPGRDYWNSAFFAGTAAIFRKKPLEDIGGFATGSITEDLHTTICLYSRGWSGVYHNEILSNELAAKDLKNYHVQQLRWAEGNIGMFLKCNPLIIRGLTIPQRICFFSTIFGWLFGFPKCIYLVIPPVAAFTGMNPIRSFDFSFIWRCVFFLCVLVFGFEFVTRGYGKIIYCECFNTTNFFVVIKAAFRSLFGLFGLKSIFKVTGKGGHESASISDIIPQLIICLFCFAGAAWGGLTLYYGISAAFMGVGAVIFWNCVNGFFAVSVIEKVTKPHHKRNNFRFMGTVPVRYSVGEGVGSVHGLGVTKDINEDGISLVTFVPLPIGKKITLYIYLNQRILPCRASILYVASADLIQEKAFVHGVKFEELSDEDKDIISLYCFNTILPRFQHRFGKKPSTLVKLIFKFYNQERFRRHVRRKIPLPLVVQTKRNTSLAAVTNDISASGLSFISYLPLEIGEILNMEVITPSKTLIVRGEVRQVREITIGHSYFIGVKFIEFLQLRKQIRRKITLPLVIQNERNGSLAAVTNDMSVSGLSFTSYAPLELGTILDIEVFTPLGTLILKGEVRHTREVDRGYSYIIGVKFVEVLNCSENALLHRYKIVSRCKKGCHLSFSNKRS</sequence>
<reference evidence="11" key="1">
    <citation type="journal article" date="2015" name="Genome Announc.">
        <title>Draft Genome Sequence of an Anaerobic Ammonium-Oxidizing Bacterium, "Candidatus Brocadia sinica".</title>
        <authorList>
            <person name="Oshiki M."/>
            <person name="Shinyako-Hata K."/>
            <person name="Satoh H."/>
            <person name="Okabe S."/>
        </authorList>
    </citation>
    <scope>NUCLEOTIDE SEQUENCE [LARGE SCALE GENOMIC DNA]</scope>
    <source>
        <strain evidence="11">JPN1</strain>
    </source>
</reference>
<dbReference type="InterPro" id="IPR009875">
    <property type="entry name" value="PilZ_domain"/>
</dbReference>
<feature type="domain" description="PilZ" evidence="9">
    <location>
        <begin position="479"/>
        <end position="583"/>
    </location>
</feature>
<dbReference type="Gene3D" id="2.40.10.220">
    <property type="entry name" value="predicted glycosyltransferase like domains"/>
    <property type="match status" value="2"/>
</dbReference>
<evidence type="ECO:0000256" key="6">
    <source>
        <dbReference type="ARBA" id="ARBA00023136"/>
    </source>
</evidence>
<feature type="transmembrane region" description="Helical" evidence="7">
    <location>
        <begin position="20"/>
        <end position="44"/>
    </location>
</feature>
<evidence type="ECO:0000256" key="2">
    <source>
        <dbReference type="ARBA" id="ARBA00022676"/>
    </source>
</evidence>
<comment type="subcellular location">
    <subcellularLocation>
        <location evidence="1">Endomembrane system</location>
        <topology evidence="1">Multi-pass membrane protein</topology>
    </subcellularLocation>
</comment>
<dbReference type="CDD" id="cd06421">
    <property type="entry name" value="CESA_CelA_like"/>
    <property type="match status" value="1"/>
</dbReference>
<evidence type="ECO:0000313" key="10">
    <source>
        <dbReference type="EMBL" id="GAN33702.1"/>
    </source>
</evidence>
<evidence type="ECO:0000256" key="3">
    <source>
        <dbReference type="ARBA" id="ARBA00022679"/>
    </source>
</evidence>
<evidence type="ECO:0000256" key="5">
    <source>
        <dbReference type="ARBA" id="ARBA00022989"/>
    </source>
</evidence>
<evidence type="ECO:0000256" key="1">
    <source>
        <dbReference type="ARBA" id="ARBA00004127"/>
    </source>
</evidence>
<proteinExistence type="predicted"/>
<name>A0ABQ0JY88_9BACT</name>
<dbReference type="SUPFAM" id="SSF53448">
    <property type="entry name" value="Nucleotide-diphospho-sugar transferases"/>
    <property type="match status" value="1"/>
</dbReference>
<evidence type="ECO:0000256" key="4">
    <source>
        <dbReference type="ARBA" id="ARBA00022692"/>
    </source>
</evidence>
<feature type="transmembrane region" description="Helical" evidence="7">
    <location>
        <begin position="377"/>
        <end position="400"/>
    </location>
</feature>
<keyword evidence="5 7" id="KW-1133">Transmembrane helix</keyword>
<dbReference type="Pfam" id="PF03552">
    <property type="entry name" value="Cellulose_synt"/>
    <property type="match status" value="1"/>
</dbReference>
<dbReference type="PANTHER" id="PTHR43867:SF2">
    <property type="entry name" value="CELLULOSE SYNTHASE CATALYTIC SUBUNIT A [UDP-FORMING]"/>
    <property type="match status" value="1"/>
</dbReference>
<feature type="transmembrane region" description="Helical" evidence="7">
    <location>
        <begin position="347"/>
        <end position="365"/>
    </location>
</feature>
<evidence type="ECO:0000256" key="7">
    <source>
        <dbReference type="SAM" id="Phobius"/>
    </source>
</evidence>
<dbReference type="InterPro" id="IPR005150">
    <property type="entry name" value="Cellulose_synth"/>
</dbReference>
<feature type="domain" description="Glycosyltransferase 2-like" evidence="8">
    <location>
        <begin position="65"/>
        <end position="232"/>
    </location>
</feature>
<protein>
    <submittedName>
        <fullName evidence="10">Glycosyltransferases</fullName>
    </submittedName>
</protein>
<dbReference type="Proteomes" id="UP000032309">
    <property type="component" value="Unassembled WGS sequence"/>
</dbReference>
<feature type="domain" description="PilZ" evidence="9">
    <location>
        <begin position="615"/>
        <end position="703"/>
    </location>
</feature>
<dbReference type="PANTHER" id="PTHR43867">
    <property type="entry name" value="CELLULOSE SYNTHASE CATALYTIC SUBUNIT A [UDP-FORMING]"/>
    <property type="match status" value="1"/>
</dbReference>
<accession>A0ABQ0JY88</accession>
<organism evidence="10 11">
    <name type="scientific">Candidatus Brocadia sinica JPN1</name>
    <dbReference type="NCBI Taxonomy" id="1197129"/>
    <lineage>
        <taxon>Bacteria</taxon>
        <taxon>Pseudomonadati</taxon>
        <taxon>Planctomycetota</taxon>
        <taxon>Candidatus Brocadiia</taxon>
        <taxon>Candidatus Brocadiales</taxon>
        <taxon>Candidatus Brocadiaceae</taxon>
        <taxon>Candidatus Brocadia</taxon>
    </lineage>
</organism>
<evidence type="ECO:0000259" key="8">
    <source>
        <dbReference type="Pfam" id="PF00535"/>
    </source>
</evidence>
<feature type="transmembrane region" description="Helical" evidence="7">
    <location>
        <begin position="449"/>
        <end position="470"/>
    </location>
</feature>
<dbReference type="InterPro" id="IPR050321">
    <property type="entry name" value="Glycosyltr_2/OpgH_subfam"/>
</dbReference>
<dbReference type="Pfam" id="PF00535">
    <property type="entry name" value="Glycos_transf_2"/>
    <property type="match status" value="1"/>
</dbReference>
<keyword evidence="4 7" id="KW-0812">Transmembrane</keyword>
<evidence type="ECO:0000259" key="9">
    <source>
        <dbReference type="Pfam" id="PF07238"/>
    </source>
</evidence>
<gene>
    <name evidence="10" type="ORF">BROSI_A2236</name>
</gene>
<dbReference type="EMBL" id="BAFN01000001">
    <property type="protein sequence ID" value="GAN33702.1"/>
    <property type="molecule type" value="Genomic_DNA"/>
</dbReference>
<dbReference type="InterPro" id="IPR029044">
    <property type="entry name" value="Nucleotide-diphossugar_trans"/>
</dbReference>
<dbReference type="Pfam" id="PF07238">
    <property type="entry name" value="PilZ"/>
    <property type="match status" value="2"/>
</dbReference>
<dbReference type="Gene3D" id="3.90.550.10">
    <property type="entry name" value="Spore Coat Polysaccharide Biosynthesis Protein SpsA, Chain A"/>
    <property type="match status" value="1"/>
</dbReference>
<dbReference type="InterPro" id="IPR001173">
    <property type="entry name" value="Glyco_trans_2-like"/>
</dbReference>
<feature type="transmembrane region" description="Helical" evidence="7">
    <location>
        <begin position="420"/>
        <end position="442"/>
    </location>
</feature>
<keyword evidence="2" id="KW-0328">Glycosyltransferase</keyword>
<keyword evidence="11" id="KW-1185">Reference proteome</keyword>